<comment type="caution">
    <text evidence="3">The sequence shown here is derived from an EMBL/GenBank/DDBJ whole genome shotgun (WGS) entry which is preliminary data.</text>
</comment>
<dbReference type="PANTHER" id="PTHR34819">
    <property type="entry name" value="LARGE CYSTEINE-RICH PERIPLASMIC PROTEIN OMCB"/>
    <property type="match status" value="1"/>
</dbReference>
<gene>
    <name evidence="3" type="ORF">HD842_001787</name>
</gene>
<reference evidence="3 4" key="1">
    <citation type="submission" date="2020-08" db="EMBL/GenBank/DDBJ databases">
        <title>The Agave Microbiome: Exploring the role of microbial communities in plant adaptations to desert environments.</title>
        <authorList>
            <person name="Partida-Martinez L.P."/>
        </authorList>
    </citation>
    <scope>NUCLEOTIDE SEQUENCE [LARGE SCALE GENOMIC DNA]</scope>
    <source>
        <strain evidence="3 4">AT3.2</strain>
    </source>
</reference>
<feature type="signal peptide" evidence="1">
    <location>
        <begin position="1"/>
        <end position="32"/>
    </location>
</feature>
<dbReference type="RefSeq" id="WP_183553265.1">
    <property type="nucleotide sequence ID" value="NZ_JACHBX010000001.1"/>
</dbReference>
<dbReference type="Proteomes" id="UP000540787">
    <property type="component" value="Unassembled WGS sequence"/>
</dbReference>
<dbReference type="AlphaFoldDB" id="A0A7X0CDR1"/>
<evidence type="ECO:0000313" key="4">
    <source>
        <dbReference type="Proteomes" id="UP000540787"/>
    </source>
</evidence>
<feature type="chain" id="PRO_5031380217" evidence="1">
    <location>
        <begin position="33"/>
        <end position="559"/>
    </location>
</feature>
<keyword evidence="1" id="KW-0732">Signal</keyword>
<accession>A0A7X0CDR1</accession>
<dbReference type="InterPro" id="IPR047589">
    <property type="entry name" value="DUF11_rpt"/>
</dbReference>
<dbReference type="InterPro" id="IPR001434">
    <property type="entry name" value="OmcB-like_DUF11"/>
</dbReference>
<dbReference type="Pfam" id="PF01345">
    <property type="entry name" value="DUF11"/>
    <property type="match status" value="1"/>
</dbReference>
<sequence length="559" mass="56812">MTFALLSSRLRHAWLRVFVALACLLGALPAKADCTVTGACITAGPRLASVDTGKSALLGPLLGGMLGTGTSLNAVDWNALAGGNLNLLNFLNVLKTDLGVSTPAQALSANVTLAQIANALAVEAQAEAKPQLAGALSGLASQLNGVGGTVRLGDLLKVTADTGSLGTSTINALDMFTGLVQLYNRRNVLTTPQPVGISGGLLGATGVVNSLQLYAQAIEPPVYVCGPTGSTFHSAAIRLKLKMDLVSLTPVTDSLVGTGLLQSASVGIGKLDVYVEVARGQGSLSAVSAATKAVTLQVAPGVSDIFIGKIDDSVFFNRSRAILDSDVDFGTIGSLRAAALGLLPVDIALDIKSIVRGQAPFSTSVTMSGTFPQTRTVTSSTTFITNAANSLVTNLQIRSMPALGLLQGAVEPLVKTLVKGVVTPLLAPVLAGVADPLLKLLGIGLGEIVVTVEGICQTCDDFKLTKAVDKANATPGSTILYTITFQNSGTTTLTQLKIEDTTPAFTTYADSSCGTLPSGLACAVAAKPDVGANGKIEWGITGTLAPGASGTVTVTVKVQ</sequence>
<dbReference type="InterPro" id="IPR051172">
    <property type="entry name" value="Chlamydia_OmcB"/>
</dbReference>
<keyword evidence="4" id="KW-1185">Reference proteome</keyword>
<organism evidence="3 4">
    <name type="scientific">Massilia aurea</name>
    <dbReference type="NCBI Taxonomy" id="373040"/>
    <lineage>
        <taxon>Bacteria</taxon>
        <taxon>Pseudomonadati</taxon>
        <taxon>Pseudomonadota</taxon>
        <taxon>Betaproteobacteria</taxon>
        <taxon>Burkholderiales</taxon>
        <taxon>Oxalobacteraceae</taxon>
        <taxon>Telluria group</taxon>
        <taxon>Massilia</taxon>
    </lineage>
</organism>
<feature type="domain" description="DUF11" evidence="2">
    <location>
        <begin position="461"/>
        <end position="558"/>
    </location>
</feature>
<protein>
    <submittedName>
        <fullName evidence="3">Putative repeat protein (TIGR01451 family)</fullName>
    </submittedName>
</protein>
<dbReference type="NCBIfam" id="TIGR01451">
    <property type="entry name" value="B_ant_repeat"/>
    <property type="match status" value="1"/>
</dbReference>
<evidence type="ECO:0000313" key="3">
    <source>
        <dbReference type="EMBL" id="MBB6133676.1"/>
    </source>
</evidence>
<name>A0A7X0CDR1_9BURK</name>
<evidence type="ECO:0000259" key="2">
    <source>
        <dbReference type="Pfam" id="PF01345"/>
    </source>
</evidence>
<proteinExistence type="predicted"/>
<dbReference type="EMBL" id="JACHBX010000001">
    <property type="protein sequence ID" value="MBB6133676.1"/>
    <property type="molecule type" value="Genomic_DNA"/>
</dbReference>
<evidence type="ECO:0000256" key="1">
    <source>
        <dbReference type="SAM" id="SignalP"/>
    </source>
</evidence>